<name>A0A3B6VNY2_BRAPL</name>
<dbReference type="EC" id="3.4.11.18" evidence="6 7"/>
<evidence type="ECO:0000256" key="5">
    <source>
        <dbReference type="ARBA" id="ARBA00022801"/>
    </source>
</evidence>
<feature type="binding site" evidence="6">
    <location>
        <position position="192"/>
    </location>
    <ligand>
        <name>substrate</name>
    </ligand>
</feature>
<evidence type="ECO:0000256" key="7">
    <source>
        <dbReference type="RuleBase" id="RU003653"/>
    </source>
</evidence>
<comment type="catalytic activity">
    <reaction evidence="6 7">
        <text>Release of N-terminal amino acids, preferentially methionine, from peptides and arylamides.</text>
        <dbReference type="EC" id="3.4.11.18"/>
    </reaction>
</comment>
<feature type="binding site" evidence="6">
    <location>
        <position position="185"/>
    </location>
    <ligand>
        <name>a divalent metal cation</name>
        <dbReference type="ChEBI" id="CHEBI:60240"/>
        <label>2</label>
        <note>catalytic</note>
    </ligand>
</feature>
<dbReference type="InterPro" id="IPR000994">
    <property type="entry name" value="Pept_M24"/>
</dbReference>
<dbReference type="GO" id="GO:0046872">
    <property type="term" value="F:metal ion binding"/>
    <property type="evidence" value="ECO:0007669"/>
    <property type="project" value="UniProtKB-UniRule"/>
</dbReference>
<dbReference type="RefSeq" id="WP_013243708.1">
    <property type="nucleotide sequence ID" value="NC_019908.1"/>
</dbReference>
<dbReference type="HAMAP" id="MF_01974">
    <property type="entry name" value="MetAP_1"/>
    <property type="match status" value="1"/>
</dbReference>
<dbReference type="GO" id="GO:0006508">
    <property type="term" value="P:proteolysis"/>
    <property type="evidence" value="ECO:0007669"/>
    <property type="project" value="UniProtKB-KW"/>
</dbReference>
<proteinExistence type="inferred from homology"/>
<keyword evidence="2 6" id="KW-0031">Aminopeptidase</keyword>
<feature type="binding site" evidence="6">
    <location>
        <position position="88"/>
    </location>
    <ligand>
        <name>substrate</name>
    </ligand>
</feature>
<keyword evidence="4 6" id="KW-0479">Metal-binding</keyword>
<keyword evidence="3 6" id="KW-0645">Protease</keyword>
<feature type="binding site" evidence="6">
    <location>
        <position position="117"/>
    </location>
    <ligand>
        <name>a divalent metal cation</name>
        <dbReference type="ChEBI" id="CHEBI:60240"/>
        <label>2</label>
        <note>catalytic</note>
    </ligand>
</feature>
<dbReference type="Proteomes" id="UP000010793">
    <property type="component" value="Chromosome"/>
</dbReference>
<comment type="similarity">
    <text evidence="6">Belongs to the peptidase M24A family. Methionine aminopeptidase type 1 subfamily.</text>
</comment>
<dbReference type="NCBIfam" id="TIGR00500">
    <property type="entry name" value="met_pdase_I"/>
    <property type="match status" value="1"/>
</dbReference>
<dbReference type="GO" id="GO:0005829">
    <property type="term" value="C:cytosol"/>
    <property type="evidence" value="ECO:0007669"/>
    <property type="project" value="TreeGrafter"/>
</dbReference>
<dbReference type="PRINTS" id="PR00599">
    <property type="entry name" value="MAPEPTIDASE"/>
</dbReference>
<dbReference type="Pfam" id="PF00557">
    <property type="entry name" value="Peptidase_M24"/>
    <property type="match status" value="1"/>
</dbReference>
<dbReference type="SUPFAM" id="SSF55920">
    <property type="entry name" value="Creatinase/aminopeptidase"/>
    <property type="match status" value="1"/>
</dbReference>
<dbReference type="GO" id="GO:0070006">
    <property type="term" value="F:metalloaminopeptidase activity"/>
    <property type="evidence" value="ECO:0007669"/>
    <property type="project" value="UniProtKB-UniRule"/>
</dbReference>
<organism evidence="9 10">
    <name type="scientific">Brachyspira pilosicoli P43/6/78</name>
    <dbReference type="NCBI Taxonomy" id="1042417"/>
    <lineage>
        <taxon>Bacteria</taxon>
        <taxon>Pseudomonadati</taxon>
        <taxon>Spirochaetota</taxon>
        <taxon>Spirochaetia</taxon>
        <taxon>Brachyspirales</taxon>
        <taxon>Brachyspiraceae</taxon>
        <taxon>Brachyspira</taxon>
    </lineage>
</organism>
<comment type="subunit">
    <text evidence="6">Monomer.</text>
</comment>
<evidence type="ECO:0000313" key="9">
    <source>
        <dbReference type="EMBL" id="AGA67428.1"/>
    </source>
</evidence>
<protein>
    <recommendedName>
        <fullName evidence="6 7">Methionine aminopeptidase</fullName>
        <shortName evidence="6">MAP</shortName>
        <shortName evidence="6">MetAP</shortName>
        <ecNumber evidence="6 7">3.4.11.18</ecNumber>
    </recommendedName>
    <alternativeName>
        <fullName evidence="6">Peptidase M</fullName>
    </alternativeName>
</protein>
<evidence type="ECO:0000259" key="8">
    <source>
        <dbReference type="Pfam" id="PF00557"/>
    </source>
</evidence>
<feature type="binding site" evidence="6">
    <location>
        <position position="249"/>
    </location>
    <ligand>
        <name>a divalent metal cation</name>
        <dbReference type="ChEBI" id="CHEBI:60240"/>
        <label>2</label>
        <note>catalytic</note>
    </ligand>
</feature>
<dbReference type="EMBL" id="CP002873">
    <property type="protein sequence ID" value="AGA67428.1"/>
    <property type="molecule type" value="Genomic_DNA"/>
</dbReference>
<sequence length="265" mass="29727">MFIKSNTTDIVKPSIKDEKAIENIKKAAQIAQEAIDLAFEYSLSGTRASKIDKDVEKFIKSKGAYPANLEVPEYGFSTSISIGNEIAHGRPTNKKILVQGDIICIDIGVKYNGYYADCARTMVVKGNQLSSTNKKAYKLIKACKESLEHAIYKLRPNILLSTYGREVEKKVNEYGYSIIKSLTGHGVGYEYHEAPYIYNFYHPNNDVKLEENMVLALELMITEGSDKYIIENDGWTISTADYSFAAHFEHTVLIKKNGVEILGID</sequence>
<dbReference type="AlphaFoldDB" id="A0A3B6VNY2"/>
<dbReference type="KEGG" id="bpip:BPP43_11370"/>
<feature type="domain" description="Peptidase M24" evidence="8">
    <location>
        <begin position="22"/>
        <end position="255"/>
    </location>
</feature>
<accession>A0A3B6VNY2</accession>
<evidence type="ECO:0000256" key="6">
    <source>
        <dbReference type="HAMAP-Rule" id="MF_01974"/>
    </source>
</evidence>
<dbReference type="GeneID" id="56439325"/>
<keyword evidence="10" id="KW-1185">Reference proteome</keyword>
<evidence type="ECO:0000313" key="10">
    <source>
        <dbReference type="Proteomes" id="UP000010793"/>
    </source>
</evidence>
<gene>
    <name evidence="6" type="primary">map</name>
    <name evidence="9" type="ORF">BPP43_11370</name>
</gene>
<dbReference type="PANTHER" id="PTHR43330">
    <property type="entry name" value="METHIONINE AMINOPEPTIDASE"/>
    <property type="match status" value="1"/>
</dbReference>
<dbReference type="InterPro" id="IPR001714">
    <property type="entry name" value="Pept_M24_MAP"/>
</dbReference>
<feature type="binding site" evidence="6">
    <location>
        <position position="218"/>
    </location>
    <ligand>
        <name>a divalent metal cation</name>
        <dbReference type="ChEBI" id="CHEBI:60240"/>
        <label>2</label>
        <note>catalytic</note>
    </ligand>
</feature>
<evidence type="ECO:0000256" key="3">
    <source>
        <dbReference type="ARBA" id="ARBA00022670"/>
    </source>
</evidence>
<evidence type="ECO:0000256" key="2">
    <source>
        <dbReference type="ARBA" id="ARBA00022438"/>
    </source>
</evidence>
<evidence type="ECO:0000256" key="4">
    <source>
        <dbReference type="ARBA" id="ARBA00022723"/>
    </source>
</evidence>
<dbReference type="PANTHER" id="PTHR43330:SF27">
    <property type="entry name" value="METHIONINE AMINOPEPTIDASE"/>
    <property type="match status" value="1"/>
</dbReference>
<evidence type="ECO:0000256" key="1">
    <source>
        <dbReference type="ARBA" id="ARBA00002521"/>
    </source>
</evidence>
<dbReference type="GO" id="GO:0004239">
    <property type="term" value="F:initiator methionyl aminopeptidase activity"/>
    <property type="evidence" value="ECO:0007669"/>
    <property type="project" value="UniProtKB-UniRule"/>
</dbReference>
<feature type="binding site" evidence="6">
    <location>
        <position position="106"/>
    </location>
    <ligand>
        <name>a divalent metal cation</name>
        <dbReference type="ChEBI" id="CHEBI:60240"/>
        <label>1</label>
    </ligand>
</feature>
<dbReference type="InterPro" id="IPR002467">
    <property type="entry name" value="Pept_M24A_MAP1"/>
</dbReference>
<feature type="binding site" evidence="6">
    <location>
        <position position="249"/>
    </location>
    <ligand>
        <name>a divalent metal cation</name>
        <dbReference type="ChEBI" id="CHEBI:60240"/>
        <label>1</label>
    </ligand>
</feature>
<comment type="cofactor">
    <cofactor evidence="6">
        <name>Co(2+)</name>
        <dbReference type="ChEBI" id="CHEBI:48828"/>
    </cofactor>
    <cofactor evidence="6">
        <name>Zn(2+)</name>
        <dbReference type="ChEBI" id="CHEBI:29105"/>
    </cofactor>
    <cofactor evidence="6">
        <name>Mn(2+)</name>
        <dbReference type="ChEBI" id="CHEBI:29035"/>
    </cofactor>
    <cofactor evidence="6">
        <name>Fe(2+)</name>
        <dbReference type="ChEBI" id="CHEBI:29033"/>
    </cofactor>
    <text evidence="6">Binds 2 divalent metal cations per subunit. Has a high-affinity and a low affinity metal-binding site. The true nature of the physiological cofactor is under debate. The enzyme is active with cobalt, zinc, manganese or divalent iron ions. Most likely, methionine aminopeptidases function as mononuclear Fe(2+)-metalloproteases under physiological conditions, and the catalytically relevant metal-binding site has been assigned to the histidine-containing high-affinity site.</text>
</comment>
<feature type="binding site" evidence="6">
    <location>
        <position position="117"/>
    </location>
    <ligand>
        <name>a divalent metal cation</name>
        <dbReference type="ChEBI" id="CHEBI:60240"/>
        <label>1</label>
    </ligand>
</feature>
<comment type="function">
    <text evidence="1 6">Removes the N-terminal methionine from nascent proteins. The N-terminal methionine is often cleaved when the second residue in the primary sequence is small and uncharged (Met-Ala-, Cys, Gly, Pro, Ser, Thr, or Val). Requires deformylation of the N(alpha)-formylated initiator methionine before it can be hydrolyzed.</text>
</comment>
<dbReference type="Gene3D" id="3.90.230.10">
    <property type="entry name" value="Creatinase/methionine aminopeptidase superfamily"/>
    <property type="match status" value="1"/>
</dbReference>
<reference evidence="9 10" key="1">
    <citation type="journal article" date="2013" name="Genome Announc.">
        <title>Complete Genome Sequence of the Porcine Strain Brachyspira pilosicoli P43/6/78(T.).</title>
        <authorList>
            <person name="Lin C."/>
            <person name="den Bakker H.C."/>
            <person name="Suzuki H."/>
            <person name="Lefebure T."/>
            <person name="Ponnala L."/>
            <person name="Sun Q."/>
            <person name="Stanhope M.J."/>
            <person name="Wiedmann M."/>
            <person name="Duhamel G.E."/>
        </authorList>
    </citation>
    <scope>NUCLEOTIDE SEQUENCE [LARGE SCALE GENOMIC DNA]</scope>
    <source>
        <strain evidence="9 10">P43/6/78</strain>
    </source>
</reference>
<keyword evidence="5 6" id="KW-0378">Hydrolase</keyword>
<dbReference type="InterPro" id="IPR036005">
    <property type="entry name" value="Creatinase/aminopeptidase-like"/>
</dbReference>